<sequence length="123" mass="14123">SSTSTNHSQLAVTHPYARLFAKQSGKGIKRRRAWNHTFEKSIFTVHEIVTLDAPRRRSIYTATLEAHVDRLHTQMLDAGYYPIPFEKLEPFTGMNYKTSKSMVAGLQHDADHCKIRLLELLRA</sequence>
<comment type="caution">
    <text evidence="1">The sequence shown here is derived from an EMBL/GenBank/DDBJ whole genome shotgun (WGS) entry which is preliminary data.</text>
</comment>
<dbReference type="Proteomes" id="UP000814140">
    <property type="component" value="Unassembled WGS sequence"/>
</dbReference>
<evidence type="ECO:0000313" key="2">
    <source>
        <dbReference type="Proteomes" id="UP000814140"/>
    </source>
</evidence>
<protein>
    <submittedName>
        <fullName evidence="1">Uncharacterized protein</fullName>
    </submittedName>
</protein>
<proteinExistence type="predicted"/>
<reference evidence="1" key="1">
    <citation type="submission" date="2021-03" db="EMBL/GenBank/DDBJ databases">
        <authorList>
            <consortium name="DOE Joint Genome Institute"/>
            <person name="Ahrendt S."/>
            <person name="Looney B.P."/>
            <person name="Miyauchi S."/>
            <person name="Morin E."/>
            <person name="Drula E."/>
            <person name="Courty P.E."/>
            <person name="Chicoki N."/>
            <person name="Fauchery L."/>
            <person name="Kohler A."/>
            <person name="Kuo A."/>
            <person name="Labutti K."/>
            <person name="Pangilinan J."/>
            <person name="Lipzen A."/>
            <person name="Riley R."/>
            <person name="Andreopoulos W."/>
            <person name="He G."/>
            <person name="Johnson J."/>
            <person name="Barry K.W."/>
            <person name="Grigoriev I.V."/>
            <person name="Nagy L."/>
            <person name="Hibbett D."/>
            <person name="Henrissat B."/>
            <person name="Matheny P.B."/>
            <person name="Labbe J."/>
            <person name="Martin F."/>
        </authorList>
    </citation>
    <scope>NUCLEOTIDE SEQUENCE</scope>
    <source>
        <strain evidence="1">HHB10654</strain>
    </source>
</reference>
<feature type="non-terminal residue" evidence="1">
    <location>
        <position position="123"/>
    </location>
</feature>
<reference evidence="1" key="2">
    <citation type="journal article" date="2022" name="New Phytol.">
        <title>Evolutionary transition to the ectomycorrhizal habit in the genomes of a hyperdiverse lineage of mushroom-forming fungi.</title>
        <authorList>
            <person name="Looney B."/>
            <person name="Miyauchi S."/>
            <person name="Morin E."/>
            <person name="Drula E."/>
            <person name="Courty P.E."/>
            <person name="Kohler A."/>
            <person name="Kuo A."/>
            <person name="LaButti K."/>
            <person name="Pangilinan J."/>
            <person name="Lipzen A."/>
            <person name="Riley R."/>
            <person name="Andreopoulos W."/>
            <person name="He G."/>
            <person name="Johnson J."/>
            <person name="Nolan M."/>
            <person name="Tritt A."/>
            <person name="Barry K.W."/>
            <person name="Grigoriev I.V."/>
            <person name="Nagy L.G."/>
            <person name="Hibbett D."/>
            <person name="Henrissat B."/>
            <person name="Matheny P.B."/>
            <person name="Labbe J."/>
            <person name="Martin F.M."/>
        </authorList>
    </citation>
    <scope>NUCLEOTIDE SEQUENCE</scope>
    <source>
        <strain evidence="1">HHB10654</strain>
    </source>
</reference>
<accession>A0ACB8SG84</accession>
<keyword evidence="2" id="KW-1185">Reference proteome</keyword>
<name>A0ACB8SG84_9AGAM</name>
<dbReference type="EMBL" id="MU277291">
    <property type="protein sequence ID" value="KAI0055460.1"/>
    <property type="molecule type" value="Genomic_DNA"/>
</dbReference>
<gene>
    <name evidence="1" type="ORF">BV25DRAFT_1778195</name>
</gene>
<evidence type="ECO:0000313" key="1">
    <source>
        <dbReference type="EMBL" id="KAI0055460.1"/>
    </source>
</evidence>
<organism evidence="1 2">
    <name type="scientific">Artomyces pyxidatus</name>
    <dbReference type="NCBI Taxonomy" id="48021"/>
    <lineage>
        <taxon>Eukaryota</taxon>
        <taxon>Fungi</taxon>
        <taxon>Dikarya</taxon>
        <taxon>Basidiomycota</taxon>
        <taxon>Agaricomycotina</taxon>
        <taxon>Agaricomycetes</taxon>
        <taxon>Russulales</taxon>
        <taxon>Auriscalpiaceae</taxon>
        <taxon>Artomyces</taxon>
    </lineage>
</organism>
<feature type="non-terminal residue" evidence="1">
    <location>
        <position position="1"/>
    </location>
</feature>